<dbReference type="InterPro" id="IPR019734">
    <property type="entry name" value="TPR_rpt"/>
</dbReference>
<accession>A0A6G4W679</accession>
<dbReference type="InterPro" id="IPR036280">
    <property type="entry name" value="Multihaem_cyt_sf"/>
</dbReference>
<dbReference type="InterPro" id="IPR011990">
    <property type="entry name" value="TPR-like_helical_dom_sf"/>
</dbReference>
<evidence type="ECO:0000259" key="3">
    <source>
        <dbReference type="Pfam" id="PF09699"/>
    </source>
</evidence>
<dbReference type="Pfam" id="PF14559">
    <property type="entry name" value="TPR_19"/>
    <property type="match status" value="1"/>
</dbReference>
<dbReference type="GO" id="GO:0016491">
    <property type="term" value="F:oxidoreductase activity"/>
    <property type="evidence" value="ECO:0007669"/>
    <property type="project" value="TreeGrafter"/>
</dbReference>
<reference evidence="5 6" key="1">
    <citation type="submission" date="2020-02" db="EMBL/GenBank/DDBJ databases">
        <title>Genome sequence of strain CCNWXJ40-4.</title>
        <authorList>
            <person name="Gao J."/>
            <person name="Sun J."/>
        </authorList>
    </citation>
    <scope>NUCLEOTIDE SEQUENCE [LARGE SCALE GENOMIC DNA]</scope>
    <source>
        <strain evidence="5 6">CCNWXJ 40-4</strain>
    </source>
</reference>
<keyword evidence="6" id="KW-1185">Reference proteome</keyword>
<dbReference type="AlphaFoldDB" id="A0A6G4W679"/>
<dbReference type="InterPro" id="IPR010177">
    <property type="entry name" value="Paired_CXXCH_1"/>
</dbReference>
<dbReference type="Gene3D" id="1.25.40.10">
    <property type="entry name" value="Tetratricopeptide repeat domain"/>
    <property type="match status" value="2"/>
</dbReference>
<dbReference type="SUPFAM" id="SSF48452">
    <property type="entry name" value="TPR-like"/>
    <property type="match status" value="1"/>
</dbReference>
<dbReference type="Pfam" id="PF09699">
    <property type="entry name" value="Paired_CXXCH_1"/>
    <property type="match status" value="1"/>
</dbReference>
<dbReference type="SMART" id="SM00028">
    <property type="entry name" value="TPR"/>
    <property type="match status" value="3"/>
</dbReference>
<name>A0A6G4W679_9HYPH</name>
<dbReference type="Gene3D" id="1.25.10.10">
    <property type="entry name" value="Leucine-rich Repeat Variant"/>
    <property type="match status" value="1"/>
</dbReference>
<organism evidence="5 6">
    <name type="scientific">Allomesorhizobium camelthorni</name>
    <dbReference type="NCBI Taxonomy" id="475069"/>
    <lineage>
        <taxon>Bacteria</taxon>
        <taxon>Pseudomonadati</taxon>
        <taxon>Pseudomonadota</taxon>
        <taxon>Alphaproteobacteria</taxon>
        <taxon>Hyphomicrobiales</taxon>
        <taxon>Phyllobacteriaceae</taxon>
        <taxon>Allomesorhizobium</taxon>
    </lineage>
</organism>
<evidence type="ECO:0000256" key="1">
    <source>
        <dbReference type="ARBA" id="ARBA00022729"/>
    </source>
</evidence>
<evidence type="ECO:0000259" key="4">
    <source>
        <dbReference type="Pfam" id="PF13435"/>
    </source>
</evidence>
<dbReference type="SUPFAM" id="SSF48695">
    <property type="entry name" value="Multiheme cytochromes"/>
    <property type="match status" value="1"/>
</dbReference>
<feature type="chain" id="PRO_5026274371" evidence="2">
    <location>
        <begin position="23"/>
        <end position="749"/>
    </location>
</feature>
<feature type="domain" description="Cytochrome c-552/4" evidence="4">
    <location>
        <begin position="161"/>
        <end position="199"/>
    </location>
</feature>
<dbReference type="Pfam" id="PF13435">
    <property type="entry name" value="Cytochrome_C554"/>
    <property type="match status" value="1"/>
</dbReference>
<keyword evidence="1 2" id="KW-0732">Signal</keyword>
<dbReference type="InterPro" id="IPR023155">
    <property type="entry name" value="Cyt_c-552/4"/>
</dbReference>
<comment type="caution">
    <text evidence="5">The sequence shown here is derived from an EMBL/GenBank/DDBJ whole genome shotgun (WGS) entry which is preliminary data.</text>
</comment>
<gene>
    <name evidence="5" type="ORF">G6N73_03515</name>
</gene>
<protein>
    <submittedName>
        <fullName evidence="5">Tetratricopeptide repeat protein</fullName>
    </submittedName>
</protein>
<dbReference type="Gene3D" id="1.10.1130.10">
    <property type="entry name" value="Flavocytochrome C3, Chain A"/>
    <property type="match status" value="2"/>
</dbReference>
<dbReference type="Proteomes" id="UP001642900">
    <property type="component" value="Unassembled WGS sequence"/>
</dbReference>
<evidence type="ECO:0000313" key="5">
    <source>
        <dbReference type="EMBL" id="NGO50255.1"/>
    </source>
</evidence>
<dbReference type="Pfam" id="PF13646">
    <property type="entry name" value="HEAT_2"/>
    <property type="match status" value="1"/>
</dbReference>
<evidence type="ECO:0000256" key="2">
    <source>
        <dbReference type="SAM" id="SignalP"/>
    </source>
</evidence>
<sequence length="749" mass="81353">MLLGIFLITAALCGLATASASEAPSFVGSQSCASCHQTEFEAWTDSHHGWALREPTPQNVLGDFNDASFEHKGITSRFFRENERFFVETDGADGKLARFEIKYVVGVAPLQQYLVEIEGGRLQALDIAWNVEAGRWYHLYPDEDVSAGNGLHWTGFYKNWQARCAVCHQTDFQKNYDPKSRSYQSTWAELTVGCEACHGPGEAHVAWAEKRPGYDSGRWSGLAPHGLLTPRSEGRQAIEQDMCGPCHARREAIGPDSTLPGAPFGDHYNLSTLGDGLYFPDGQQDQEVYILSSFLQSKMHEKGVTCSDCHDSHSGGLVAEGNAVCTQCHNPVGRSEFPSLVLKDFDTPDHHHHKEGSAGAQCVSCHMPERDYMVVDGRRDHFFRVPDPLLSQSVGSPDACLSCHTGETAQWASAAIAGWAPDSKPRDHAYATLFAGVQRQGLDPEKLAGLVDLARNTEEPAIVRASALREIGDRGDAATARALAGLLTDDSELIRMTAVRLWRQTQPQERVERLQPLLDDPVASVRIAAALELASIPPEALAEDRRAALGAALDGLRASMGAKADFPEAQMAIGGLAMTMRNWDAAQAAFAEAVFMDPQLIQAWLTRARIAEALGEMGEAAAILASAREHNPDDAGLAAQLAQLLIQQGRPREAVPVLKDSVAADPGNEEMRINLAFALLQTGDLSAAAAEIDLLRSRAPDRPEVEILHALHQVASGDLAAARETVRGLKQRYPNLRLPPQLDALSQIP</sequence>
<feature type="signal peptide" evidence="2">
    <location>
        <begin position="1"/>
        <end position="22"/>
    </location>
</feature>
<dbReference type="EMBL" id="JAAKZF010000002">
    <property type="protein sequence ID" value="NGO50255.1"/>
    <property type="molecule type" value="Genomic_DNA"/>
</dbReference>
<dbReference type="RefSeq" id="WP_165023434.1">
    <property type="nucleotide sequence ID" value="NZ_JAAKZF010000002.1"/>
</dbReference>
<dbReference type="PANTHER" id="PTHR35038:SF8">
    <property type="entry name" value="C-TYPE POLYHEME CYTOCHROME OMCC"/>
    <property type="match status" value="1"/>
</dbReference>
<dbReference type="InterPro" id="IPR051829">
    <property type="entry name" value="Multiheme_Cytochr_ET"/>
</dbReference>
<evidence type="ECO:0000313" key="6">
    <source>
        <dbReference type="Proteomes" id="UP001642900"/>
    </source>
</evidence>
<dbReference type="InterPro" id="IPR011989">
    <property type="entry name" value="ARM-like"/>
</dbReference>
<proteinExistence type="predicted"/>
<dbReference type="Pfam" id="PF13432">
    <property type="entry name" value="TPR_16"/>
    <property type="match status" value="1"/>
</dbReference>
<feature type="domain" description="Doubled CXXCH motif" evidence="3">
    <location>
        <begin position="305"/>
        <end position="331"/>
    </location>
</feature>
<dbReference type="PANTHER" id="PTHR35038">
    <property type="entry name" value="DISSIMILATORY SULFITE REDUCTASE SIRA"/>
    <property type="match status" value="1"/>
</dbReference>